<feature type="region of interest" description="Disordered" evidence="1">
    <location>
        <begin position="104"/>
        <end position="160"/>
    </location>
</feature>
<comment type="caution">
    <text evidence="4">The sequence shown here is derived from an EMBL/GenBank/DDBJ whole genome shotgun (WGS) entry which is preliminary data.</text>
</comment>
<reference evidence="4 5" key="1">
    <citation type="submission" date="2017-03" db="EMBL/GenBank/DDBJ databases">
        <title>Whole genome sequence of Micromonospora wenchangensis, isolated from mangrove soil.</title>
        <authorList>
            <person name="Yang H."/>
        </authorList>
    </citation>
    <scope>NUCLEOTIDE SEQUENCE [LARGE SCALE GENOMIC DNA]</scope>
    <source>
        <strain evidence="4 5">CCTCC AA 2012002</strain>
    </source>
</reference>
<dbReference type="GO" id="GO:0005886">
    <property type="term" value="C:plasma membrane"/>
    <property type="evidence" value="ECO:0007669"/>
    <property type="project" value="InterPro"/>
</dbReference>
<feature type="compositionally biased region" description="Basic and acidic residues" evidence="1">
    <location>
        <begin position="125"/>
        <end position="141"/>
    </location>
</feature>
<dbReference type="EMBL" id="MZMV01000001">
    <property type="protein sequence ID" value="OWV13632.1"/>
    <property type="molecule type" value="Genomic_DNA"/>
</dbReference>
<evidence type="ECO:0000313" key="5">
    <source>
        <dbReference type="Proteomes" id="UP000197174"/>
    </source>
</evidence>
<keyword evidence="2" id="KW-0812">Transmembrane</keyword>
<dbReference type="AlphaFoldDB" id="A0A246RTP9"/>
<dbReference type="RefSeq" id="WP_088641710.1">
    <property type="nucleotide sequence ID" value="NZ_MZMV01000001.1"/>
</dbReference>
<dbReference type="InterPro" id="IPR018764">
    <property type="entry name" value="RskA_C"/>
</dbReference>
<evidence type="ECO:0000256" key="2">
    <source>
        <dbReference type="SAM" id="Phobius"/>
    </source>
</evidence>
<accession>A0A246RTP9</accession>
<evidence type="ECO:0000313" key="4">
    <source>
        <dbReference type="EMBL" id="OWV13632.1"/>
    </source>
</evidence>
<gene>
    <name evidence="4" type="ORF">B5D80_00390</name>
</gene>
<evidence type="ECO:0000259" key="3">
    <source>
        <dbReference type="Pfam" id="PF10099"/>
    </source>
</evidence>
<keyword evidence="5" id="KW-1185">Reference proteome</keyword>
<sequence>MQHLDHDRLVFLALGESEADHGETDHLGGCVTCRRELDSLRHVAGLGAGTQGLHDLPDPPAHLWAGIMAELDAVAQVPSLAEAHRQDLDPAPTQALPAAARNGVEPTYRQPSAVTGDPHPSAGTGDRKPATVSGDRPESRRRSSSPGGGRAARPAGRSRRWPRWATTVVSATAAAAIAVFGTVLVLGDRGAAPQQDVLASAPLAAYGSTPKDARGDARVFADGRLHLHVANLPDVTGYYEVWLINPTTMEMFSVGVLRGSSGDALLPLPPNVDLQAYSVVDVSAEQYDNKPAHSGDSLLRGTLTG</sequence>
<organism evidence="4 5">
    <name type="scientific">Micromonospora wenchangensis</name>
    <dbReference type="NCBI Taxonomy" id="1185415"/>
    <lineage>
        <taxon>Bacteria</taxon>
        <taxon>Bacillati</taxon>
        <taxon>Actinomycetota</taxon>
        <taxon>Actinomycetes</taxon>
        <taxon>Micromonosporales</taxon>
        <taxon>Micromonosporaceae</taxon>
        <taxon>Micromonospora</taxon>
    </lineage>
</organism>
<feature type="domain" description="Anti-sigma K factor RskA C-terminal" evidence="3">
    <location>
        <begin position="171"/>
        <end position="295"/>
    </location>
</feature>
<proteinExistence type="predicted"/>
<keyword evidence="2" id="KW-1133">Transmembrane helix</keyword>
<dbReference type="Pfam" id="PF10099">
    <property type="entry name" value="RskA_C"/>
    <property type="match status" value="1"/>
</dbReference>
<name>A0A246RTP9_9ACTN</name>
<protein>
    <submittedName>
        <fullName evidence="4">Anti-sigma factor</fullName>
    </submittedName>
</protein>
<feature type="transmembrane region" description="Helical" evidence="2">
    <location>
        <begin position="164"/>
        <end position="186"/>
    </location>
</feature>
<keyword evidence="2" id="KW-0472">Membrane</keyword>
<dbReference type="Proteomes" id="UP000197174">
    <property type="component" value="Unassembled WGS sequence"/>
</dbReference>
<evidence type="ECO:0000256" key="1">
    <source>
        <dbReference type="SAM" id="MobiDB-lite"/>
    </source>
</evidence>
<dbReference type="OrthoDB" id="4328740at2"/>